<sequence>VKLIRNLYDWVLSWSEKPNGTRALGVLSMAEASFFPIPPDVLLIPLALGSRLKAYR</sequence>
<feature type="non-terminal residue" evidence="1">
    <location>
        <position position="56"/>
    </location>
</feature>
<evidence type="ECO:0000313" key="1">
    <source>
        <dbReference type="EMBL" id="SVD22711.1"/>
    </source>
</evidence>
<organism evidence="1">
    <name type="scientific">marine metagenome</name>
    <dbReference type="NCBI Taxonomy" id="408172"/>
    <lineage>
        <taxon>unclassified sequences</taxon>
        <taxon>metagenomes</taxon>
        <taxon>ecological metagenomes</taxon>
    </lineage>
</organism>
<dbReference type="AlphaFoldDB" id="A0A382TMK8"/>
<proteinExistence type="predicted"/>
<feature type="non-terminal residue" evidence="1">
    <location>
        <position position="1"/>
    </location>
</feature>
<reference evidence="1" key="1">
    <citation type="submission" date="2018-05" db="EMBL/GenBank/DDBJ databases">
        <authorList>
            <person name="Lanie J.A."/>
            <person name="Ng W.-L."/>
            <person name="Kazmierczak K.M."/>
            <person name="Andrzejewski T.M."/>
            <person name="Davidsen T.M."/>
            <person name="Wayne K.J."/>
            <person name="Tettelin H."/>
            <person name="Glass J.I."/>
            <person name="Rusch D."/>
            <person name="Podicherti R."/>
            <person name="Tsui H.-C.T."/>
            <person name="Winkler M.E."/>
        </authorList>
    </citation>
    <scope>NUCLEOTIDE SEQUENCE</scope>
</reference>
<dbReference type="EMBL" id="UINC01137396">
    <property type="protein sequence ID" value="SVD22711.1"/>
    <property type="molecule type" value="Genomic_DNA"/>
</dbReference>
<accession>A0A382TMK8</accession>
<protein>
    <submittedName>
        <fullName evidence="1">Uncharacterized protein</fullName>
    </submittedName>
</protein>
<name>A0A382TMK8_9ZZZZ</name>
<gene>
    <name evidence="1" type="ORF">METZ01_LOCUS375565</name>
</gene>